<organism evidence="2 3">
    <name type="scientific">Emticicia agri</name>
    <dbReference type="NCBI Taxonomy" id="2492393"/>
    <lineage>
        <taxon>Bacteria</taxon>
        <taxon>Pseudomonadati</taxon>
        <taxon>Bacteroidota</taxon>
        <taxon>Cytophagia</taxon>
        <taxon>Cytophagales</taxon>
        <taxon>Leadbetterellaceae</taxon>
        <taxon>Emticicia</taxon>
    </lineage>
</organism>
<dbReference type="Proteomes" id="UP000293162">
    <property type="component" value="Unassembled WGS sequence"/>
</dbReference>
<feature type="compositionally biased region" description="Low complexity" evidence="1">
    <location>
        <begin position="26"/>
        <end position="41"/>
    </location>
</feature>
<proteinExistence type="predicted"/>
<keyword evidence="3" id="KW-1185">Reference proteome</keyword>
<reference evidence="2 3" key="1">
    <citation type="submission" date="2019-02" db="EMBL/GenBank/DDBJ databases">
        <title>Bacterial novel species Emticicia sp. 17J42-9 isolated from soil.</title>
        <authorList>
            <person name="Jung H.-Y."/>
        </authorList>
    </citation>
    <scope>NUCLEOTIDE SEQUENCE [LARGE SCALE GENOMIC DNA]</scope>
    <source>
        <strain evidence="2 3">17J42-9</strain>
    </source>
</reference>
<feature type="compositionally biased region" description="Basic and acidic residues" evidence="1">
    <location>
        <begin position="1"/>
        <end position="15"/>
    </location>
</feature>
<feature type="region of interest" description="Disordered" evidence="1">
    <location>
        <begin position="1"/>
        <end position="92"/>
    </location>
</feature>
<dbReference type="RefSeq" id="WP_130022832.1">
    <property type="nucleotide sequence ID" value="NZ_SEWF01000032.1"/>
</dbReference>
<sequence length="92" mass="10446">MQNQKDNQRRDEDKNTSTQQAGNRNTSQQAQQSGSQTQQGQEHWNKGQRQGDNHESQQNITNLGQDYQTTDATSTQDDTSNNRNPKTHKSEG</sequence>
<dbReference type="AlphaFoldDB" id="A0A4Q5LWA6"/>
<evidence type="ECO:0000313" key="3">
    <source>
        <dbReference type="Proteomes" id="UP000293162"/>
    </source>
</evidence>
<evidence type="ECO:0000313" key="2">
    <source>
        <dbReference type="EMBL" id="RYU94051.1"/>
    </source>
</evidence>
<feature type="compositionally biased region" description="Low complexity" evidence="1">
    <location>
        <begin position="65"/>
        <end position="79"/>
    </location>
</feature>
<comment type="caution">
    <text evidence="2">The sequence shown here is derived from an EMBL/GenBank/DDBJ whole genome shotgun (WGS) entry which is preliminary data.</text>
</comment>
<accession>A0A4Q5LWA6</accession>
<feature type="compositionally biased region" description="Basic and acidic residues" evidence="1">
    <location>
        <begin position="43"/>
        <end position="55"/>
    </location>
</feature>
<feature type="compositionally biased region" description="Polar residues" evidence="1">
    <location>
        <begin position="16"/>
        <end position="25"/>
    </location>
</feature>
<dbReference type="EMBL" id="SEWF01000032">
    <property type="protein sequence ID" value="RYU94051.1"/>
    <property type="molecule type" value="Genomic_DNA"/>
</dbReference>
<name>A0A4Q5LWA6_9BACT</name>
<gene>
    <name evidence="2" type="ORF">EWM59_18955</name>
</gene>
<evidence type="ECO:0000256" key="1">
    <source>
        <dbReference type="SAM" id="MobiDB-lite"/>
    </source>
</evidence>
<protein>
    <submittedName>
        <fullName evidence="2">Uncharacterized protein</fullName>
    </submittedName>
</protein>